<dbReference type="EMBL" id="GGEC01048224">
    <property type="protein sequence ID" value="MBX28708.1"/>
    <property type="molecule type" value="Transcribed_RNA"/>
</dbReference>
<protein>
    <submittedName>
        <fullName evidence="1">Uncharacterized protein</fullName>
    </submittedName>
</protein>
<dbReference type="AlphaFoldDB" id="A0A2P2MEP5"/>
<organism evidence="1">
    <name type="scientific">Rhizophora mucronata</name>
    <name type="common">Asiatic mangrove</name>
    <dbReference type="NCBI Taxonomy" id="61149"/>
    <lineage>
        <taxon>Eukaryota</taxon>
        <taxon>Viridiplantae</taxon>
        <taxon>Streptophyta</taxon>
        <taxon>Embryophyta</taxon>
        <taxon>Tracheophyta</taxon>
        <taxon>Spermatophyta</taxon>
        <taxon>Magnoliopsida</taxon>
        <taxon>eudicotyledons</taxon>
        <taxon>Gunneridae</taxon>
        <taxon>Pentapetalae</taxon>
        <taxon>rosids</taxon>
        <taxon>fabids</taxon>
        <taxon>Malpighiales</taxon>
        <taxon>Rhizophoraceae</taxon>
        <taxon>Rhizophora</taxon>
    </lineage>
</organism>
<reference evidence="1" key="1">
    <citation type="submission" date="2018-02" db="EMBL/GenBank/DDBJ databases">
        <title>Rhizophora mucronata_Transcriptome.</title>
        <authorList>
            <person name="Meera S.P."/>
            <person name="Sreeshan A."/>
            <person name="Augustine A."/>
        </authorList>
    </citation>
    <scope>NUCLEOTIDE SEQUENCE</scope>
    <source>
        <tissue evidence="1">Leaf</tissue>
    </source>
</reference>
<sequence length="58" mass="6767">MHLKIKKKKICEQIFIAVYRGGYQESYLGCRLFLLDCCWIDPVFSEMKGHVEMTGCCC</sequence>
<proteinExistence type="predicted"/>
<accession>A0A2P2MEP5</accession>
<name>A0A2P2MEP5_RHIMU</name>
<evidence type="ECO:0000313" key="1">
    <source>
        <dbReference type="EMBL" id="MBX28708.1"/>
    </source>
</evidence>